<evidence type="ECO:0000256" key="5">
    <source>
        <dbReference type="ARBA" id="ARBA00022692"/>
    </source>
</evidence>
<reference evidence="10 11" key="1">
    <citation type="submission" date="2018-09" db="EMBL/GenBank/DDBJ databases">
        <authorList>
            <person name="Li J."/>
        </authorList>
    </citation>
    <scope>NUCLEOTIDE SEQUENCE [LARGE SCALE GENOMIC DNA]</scope>
    <source>
        <strain evidence="10 11">2129</strain>
    </source>
</reference>
<sequence length="304" mass="31562">MPARDDPASSVAPGPETPGQPPTSTRAAARDAVPVVVGYVTLGLAAGVLLVAQGLSWWWAPLWSLLIYSGTMQMLLVPLAGAGEPLATIAVSTVFVSGRHVFYGLGFPLERVRGRLAARLYSVHAITDEVYALLASKDHRLMSGRYVLTVQALSHAAWTAGTTAGALAGTGLAAVVGERIGLLGFVLTALFVVLAIENWRTHPDVAVLCLGMLAGGTGLLVGGSAALLVALTVLAAGLVALFAWRRRGPRPGRKNGRGQPGPRGGRHADSCGDSHGDSQGDSHGDSRDDPARSQRDTRQEGAQC</sequence>
<organism evidence="10 11">
    <name type="scientific">Actinomyces lilanjuaniae</name>
    <dbReference type="NCBI Taxonomy" id="2321394"/>
    <lineage>
        <taxon>Bacteria</taxon>
        <taxon>Bacillati</taxon>
        <taxon>Actinomycetota</taxon>
        <taxon>Actinomycetes</taxon>
        <taxon>Actinomycetales</taxon>
        <taxon>Actinomycetaceae</taxon>
        <taxon>Actinomyces</taxon>
    </lineage>
</organism>
<name>A0ABN5PQP8_9ACTO</name>
<keyword evidence="4" id="KW-1003">Cell membrane</keyword>
<keyword evidence="6 9" id="KW-1133">Transmembrane helix</keyword>
<feature type="transmembrane region" description="Helical" evidence="9">
    <location>
        <begin position="180"/>
        <end position="199"/>
    </location>
</feature>
<accession>A0ABN5PQP8</accession>
<evidence type="ECO:0000256" key="8">
    <source>
        <dbReference type="SAM" id="MobiDB-lite"/>
    </source>
</evidence>
<evidence type="ECO:0000313" key="11">
    <source>
        <dbReference type="Proteomes" id="UP000273001"/>
    </source>
</evidence>
<keyword evidence="3" id="KW-0813">Transport</keyword>
<feature type="transmembrane region" description="Helical" evidence="9">
    <location>
        <begin position="86"/>
        <end position="109"/>
    </location>
</feature>
<gene>
    <name evidence="10" type="ORF">D5R93_01140</name>
</gene>
<comment type="subcellular location">
    <subcellularLocation>
        <location evidence="1">Cell membrane</location>
        <topology evidence="1">Multi-pass membrane protein</topology>
    </subcellularLocation>
</comment>
<dbReference type="EMBL" id="CP032514">
    <property type="protein sequence ID" value="AYD90718.1"/>
    <property type="molecule type" value="Genomic_DNA"/>
</dbReference>
<evidence type="ECO:0000256" key="1">
    <source>
        <dbReference type="ARBA" id="ARBA00004651"/>
    </source>
</evidence>
<evidence type="ECO:0000256" key="3">
    <source>
        <dbReference type="ARBA" id="ARBA00022448"/>
    </source>
</evidence>
<feature type="compositionally biased region" description="Basic and acidic residues" evidence="8">
    <location>
        <begin position="266"/>
        <end position="304"/>
    </location>
</feature>
<keyword evidence="7 9" id="KW-0472">Membrane</keyword>
<dbReference type="Proteomes" id="UP000273001">
    <property type="component" value="Chromosome"/>
</dbReference>
<dbReference type="PANTHER" id="PTHR34979">
    <property type="entry name" value="INNER MEMBRANE PROTEIN YGAZ"/>
    <property type="match status" value="1"/>
</dbReference>
<comment type="similarity">
    <text evidence="2">Belongs to the AzlC family.</text>
</comment>
<dbReference type="PANTHER" id="PTHR34979:SF1">
    <property type="entry name" value="INNER MEMBRANE PROTEIN YGAZ"/>
    <property type="match status" value="1"/>
</dbReference>
<evidence type="ECO:0000256" key="9">
    <source>
        <dbReference type="SAM" id="Phobius"/>
    </source>
</evidence>
<proteinExistence type="inferred from homology"/>
<evidence type="ECO:0000256" key="4">
    <source>
        <dbReference type="ARBA" id="ARBA00022475"/>
    </source>
</evidence>
<feature type="region of interest" description="Disordered" evidence="8">
    <location>
        <begin position="1"/>
        <end position="27"/>
    </location>
</feature>
<evidence type="ECO:0000313" key="10">
    <source>
        <dbReference type="EMBL" id="AYD90718.1"/>
    </source>
</evidence>
<dbReference type="Pfam" id="PF03591">
    <property type="entry name" value="AzlC"/>
    <property type="match status" value="1"/>
</dbReference>
<keyword evidence="11" id="KW-1185">Reference proteome</keyword>
<feature type="transmembrane region" description="Helical" evidence="9">
    <location>
        <begin position="32"/>
        <end position="52"/>
    </location>
</feature>
<evidence type="ECO:0000256" key="2">
    <source>
        <dbReference type="ARBA" id="ARBA00010735"/>
    </source>
</evidence>
<evidence type="ECO:0000256" key="6">
    <source>
        <dbReference type="ARBA" id="ARBA00022989"/>
    </source>
</evidence>
<keyword evidence="5 9" id="KW-0812">Transmembrane</keyword>
<evidence type="ECO:0000256" key="7">
    <source>
        <dbReference type="ARBA" id="ARBA00023136"/>
    </source>
</evidence>
<feature type="transmembrane region" description="Helical" evidence="9">
    <location>
        <begin position="219"/>
        <end position="244"/>
    </location>
</feature>
<feature type="region of interest" description="Disordered" evidence="8">
    <location>
        <begin position="249"/>
        <end position="304"/>
    </location>
</feature>
<dbReference type="InterPro" id="IPR011606">
    <property type="entry name" value="Brnchd-chn_aa_trnsp_permease"/>
</dbReference>
<protein>
    <submittedName>
        <fullName evidence="10">Branched-chain amino acid ABC transporter permease</fullName>
    </submittedName>
</protein>